<gene>
    <name evidence="1" type="ORF">VM99_24405</name>
</gene>
<dbReference type="AlphaFoldDB" id="A0A0G3GKE1"/>
<accession>A0A0G3GKE1</accession>
<organism evidence="1 2">
    <name type="scientific">Pseudomonas chlororaphis</name>
    <dbReference type="NCBI Taxonomy" id="587753"/>
    <lineage>
        <taxon>Bacteria</taxon>
        <taxon>Pseudomonadati</taxon>
        <taxon>Pseudomonadota</taxon>
        <taxon>Gammaproteobacteria</taxon>
        <taxon>Pseudomonadales</taxon>
        <taxon>Pseudomonadaceae</taxon>
        <taxon>Pseudomonas</taxon>
    </lineage>
</organism>
<evidence type="ECO:0000313" key="1">
    <source>
        <dbReference type="EMBL" id="AKK01050.1"/>
    </source>
</evidence>
<evidence type="ECO:0000313" key="2">
    <source>
        <dbReference type="Proteomes" id="UP000035212"/>
    </source>
</evidence>
<reference evidence="1 2" key="1">
    <citation type="journal article" date="2015" name="Stand. Genomic Sci.">
        <title>Complete genome of Pseudomonas chlororaphis strain UFB2, a soil bacterium with antibacterial activity against bacterial canker pathogen of tomato.</title>
        <authorList>
            <person name="Deng P."/>
            <person name="Wang X."/>
            <person name="Baird S.M."/>
            <person name="Lu S.E."/>
        </authorList>
    </citation>
    <scope>NUCLEOTIDE SEQUENCE [LARGE SCALE GENOMIC DNA]</scope>
    <source>
        <strain evidence="1 2">UFB2</strain>
    </source>
</reference>
<proteinExistence type="predicted"/>
<name>A0A0G3GKE1_9PSED</name>
<dbReference type="Proteomes" id="UP000035212">
    <property type="component" value="Chromosome"/>
</dbReference>
<protein>
    <submittedName>
        <fullName evidence="1">Uncharacterized protein</fullName>
    </submittedName>
</protein>
<dbReference type="PATRIC" id="fig|587753.11.peg.5007"/>
<reference evidence="2" key="2">
    <citation type="submission" date="2015-03" db="EMBL/GenBank/DDBJ databases">
        <authorList>
            <person name="Deng P."/>
            <person name="Lu S."/>
        </authorList>
    </citation>
    <scope>NUCLEOTIDE SEQUENCE [LARGE SCALE GENOMIC DNA]</scope>
    <source>
        <strain evidence="2">UFB2</strain>
    </source>
</reference>
<sequence>MLNHCHIIVPPPELSEPPPSDEYCTVVFRLQGGRSAVGWFLAELSQHFEGSGTAEVVEFEIGDHLRGRR</sequence>
<dbReference type="EMBL" id="CP011020">
    <property type="protein sequence ID" value="AKK01050.1"/>
    <property type="molecule type" value="Genomic_DNA"/>
</dbReference>